<accession>G4SUQ2</accession>
<dbReference type="Proteomes" id="UP000008315">
    <property type="component" value="Chromosome"/>
</dbReference>
<dbReference type="KEGG" id="mah:MEALZ_1189"/>
<dbReference type="HOGENOM" id="CLU_169614_0_0_6"/>
<reference evidence="2" key="1">
    <citation type="journal article" date="2012" name="J. Bacteriol.">
        <title>Genome sequence of the haloalkaliphilic methanotrophic bacterium Methylomicrobium alcaliphilum 20Z.</title>
        <authorList>
            <person name="Vuilleumier S."/>
            <person name="Khmelenina V.N."/>
            <person name="Bringel F."/>
            <person name="Reshetnikov A.S."/>
            <person name="Lajus A."/>
            <person name="Mangenot S."/>
            <person name="Rouy Z."/>
            <person name="Op den Camp H.J."/>
            <person name="Jetten M.S."/>
            <person name="Dispirito A.A."/>
            <person name="Dunfield P."/>
            <person name="Klotz M.G."/>
            <person name="Semrau J.D."/>
            <person name="Stein L.Y."/>
            <person name="Barbe V."/>
            <person name="Medigue C."/>
            <person name="Trotsenko Y.A."/>
            <person name="Kalyuzhnaya M.G."/>
        </authorList>
    </citation>
    <scope>NUCLEOTIDE SEQUENCE [LARGE SCALE GENOMIC DNA]</scope>
    <source>
        <strain evidence="2">DSM 19304 / NCIMB 14124 / VKM B-2133 / 20Z</strain>
    </source>
</reference>
<dbReference type="AlphaFoldDB" id="G4SUQ2"/>
<sequence>MKVERHLVSVQVRYAQLNEALRRSKVESWQQQFFSLENIDALTKFETEKLIKAINSPPVELKKAERQSLQLMENKLISHIDQMSMDDILNRIERLPVMIQRQLYDALSERLVFDN</sequence>
<evidence type="ECO:0000313" key="1">
    <source>
        <dbReference type="EMBL" id="CCE22879.1"/>
    </source>
</evidence>
<proteinExistence type="predicted"/>
<keyword evidence="2" id="KW-1185">Reference proteome</keyword>
<gene>
    <name evidence="1" type="ordered locus">MEALZ_1189</name>
</gene>
<dbReference type="PATRIC" id="fig|271065.3.peg.1213"/>
<organism evidence="1 2">
    <name type="scientific">Methylotuvimicrobium alcaliphilum (strain DSM 19304 / NCIMB 14124 / VKM B-2133 / 20Z)</name>
    <name type="common">Methylomicrobium alcaliphilum</name>
    <dbReference type="NCBI Taxonomy" id="1091494"/>
    <lineage>
        <taxon>Bacteria</taxon>
        <taxon>Pseudomonadati</taxon>
        <taxon>Pseudomonadota</taxon>
        <taxon>Gammaproteobacteria</taxon>
        <taxon>Methylococcales</taxon>
        <taxon>Methylococcaceae</taxon>
        <taxon>Methylotuvimicrobium</taxon>
    </lineage>
</organism>
<dbReference type="RefSeq" id="WP_014147677.1">
    <property type="nucleotide sequence ID" value="NC_016112.1"/>
</dbReference>
<name>G4SUQ2_META2</name>
<dbReference type="EMBL" id="FO082060">
    <property type="protein sequence ID" value="CCE22879.1"/>
    <property type="molecule type" value="Genomic_DNA"/>
</dbReference>
<dbReference type="STRING" id="1091494.MEALZ_1189"/>
<protein>
    <submittedName>
        <fullName evidence="1">Uncharacterized protein</fullName>
    </submittedName>
</protein>
<evidence type="ECO:0000313" key="2">
    <source>
        <dbReference type="Proteomes" id="UP000008315"/>
    </source>
</evidence>